<evidence type="ECO:0000313" key="1">
    <source>
        <dbReference type="EMBL" id="TWI31665.1"/>
    </source>
</evidence>
<dbReference type="AlphaFoldDB" id="A0A562NHM4"/>
<dbReference type="PIRSF" id="PIRSF033303">
    <property type="entry name" value="UCP033303"/>
    <property type="match status" value="1"/>
</dbReference>
<name>A0A562NHM4_9HYPH</name>
<organism evidence="1 2">
    <name type="scientific">Mesorhizobium tianshanense</name>
    <dbReference type="NCBI Taxonomy" id="39844"/>
    <lineage>
        <taxon>Bacteria</taxon>
        <taxon>Pseudomonadati</taxon>
        <taxon>Pseudomonadota</taxon>
        <taxon>Alphaproteobacteria</taxon>
        <taxon>Hyphomicrobiales</taxon>
        <taxon>Phyllobacteriaceae</taxon>
        <taxon>Mesorhizobium</taxon>
    </lineage>
</organism>
<comment type="caution">
    <text evidence="1">The sequence shown here is derived from an EMBL/GenBank/DDBJ whole genome shotgun (WGS) entry which is preliminary data.</text>
</comment>
<dbReference type="Proteomes" id="UP000317122">
    <property type="component" value="Unassembled WGS sequence"/>
</dbReference>
<dbReference type="RefSeq" id="WP_145720504.1">
    <property type="nucleotide sequence ID" value="NZ_BSPF01000055.1"/>
</dbReference>
<reference evidence="1 2" key="1">
    <citation type="journal article" date="2015" name="Stand. Genomic Sci.">
        <title>Genomic Encyclopedia of Bacterial and Archaeal Type Strains, Phase III: the genomes of soil and plant-associated and newly described type strains.</title>
        <authorList>
            <person name="Whitman W.B."/>
            <person name="Woyke T."/>
            <person name="Klenk H.P."/>
            <person name="Zhou Y."/>
            <person name="Lilburn T.G."/>
            <person name="Beck B.J."/>
            <person name="De Vos P."/>
            <person name="Vandamme P."/>
            <person name="Eisen J.A."/>
            <person name="Garrity G."/>
            <person name="Hugenholtz P."/>
            <person name="Kyrpides N.C."/>
        </authorList>
    </citation>
    <scope>NUCLEOTIDE SEQUENCE [LARGE SCALE GENOMIC DNA]</scope>
    <source>
        <strain evidence="1 2">CGMCC 1.2546</strain>
    </source>
</reference>
<dbReference type="InterPro" id="IPR009758">
    <property type="entry name" value="DUF1326"/>
</dbReference>
<evidence type="ECO:0000313" key="2">
    <source>
        <dbReference type="Proteomes" id="UP000317122"/>
    </source>
</evidence>
<dbReference type="InterPro" id="IPR014581">
    <property type="entry name" value="UCP033303"/>
</dbReference>
<keyword evidence="2" id="KW-1185">Reference proteome</keyword>
<dbReference type="OrthoDB" id="9802256at2"/>
<gene>
    <name evidence="1" type="ORF">IQ26_04472</name>
</gene>
<evidence type="ECO:0008006" key="3">
    <source>
        <dbReference type="Google" id="ProtNLM"/>
    </source>
</evidence>
<accession>A0A562NHM4</accession>
<proteinExistence type="predicted"/>
<protein>
    <recommendedName>
        <fullName evidence="3">DUF1326 domain-containing protein</fullName>
    </recommendedName>
</protein>
<dbReference type="EMBL" id="VLKT01000029">
    <property type="protein sequence ID" value="TWI31665.1"/>
    <property type="molecule type" value="Genomic_DNA"/>
</dbReference>
<dbReference type="Pfam" id="PF07040">
    <property type="entry name" value="DUF1326"/>
    <property type="match status" value="1"/>
</dbReference>
<sequence length="211" mass="23042">MPNVNWMIKAREFVNCNCAYGCPCQFNALPTHGFCQAVAGMEIERGYHGDTNLDGLRFAAVFRWPGAIHEGKGEAAVVIDERATEAQRGALLRILSGQDTEPGATIFQVFSTTLEKVYDPIFAAIDFKVDIDARTAQLRVPGVTEGHGEPIKNPVTGAEHRARINLPHGFEYTLAEAGRGWTKATGPIKFEVADTHSHFADIHLSQSGVVH</sequence>